<keyword evidence="1" id="KW-1185">Reference proteome</keyword>
<proteinExistence type="predicted"/>
<evidence type="ECO:0000313" key="1">
    <source>
        <dbReference type="Proteomes" id="UP000887565"/>
    </source>
</evidence>
<accession>A0A915JFU7</accession>
<reference evidence="2" key="1">
    <citation type="submission" date="2022-11" db="UniProtKB">
        <authorList>
            <consortium name="WormBaseParasite"/>
        </authorList>
    </citation>
    <scope>IDENTIFICATION</scope>
</reference>
<organism evidence="1 2">
    <name type="scientific">Romanomermis culicivorax</name>
    <name type="common">Nematode worm</name>
    <dbReference type="NCBI Taxonomy" id="13658"/>
    <lineage>
        <taxon>Eukaryota</taxon>
        <taxon>Metazoa</taxon>
        <taxon>Ecdysozoa</taxon>
        <taxon>Nematoda</taxon>
        <taxon>Enoplea</taxon>
        <taxon>Dorylaimia</taxon>
        <taxon>Mermithida</taxon>
        <taxon>Mermithoidea</taxon>
        <taxon>Mermithidae</taxon>
        <taxon>Romanomermis</taxon>
    </lineage>
</organism>
<evidence type="ECO:0000313" key="2">
    <source>
        <dbReference type="WBParaSite" id="nRc.2.0.1.t24702-RA"/>
    </source>
</evidence>
<dbReference type="AlphaFoldDB" id="A0A915JFU7"/>
<dbReference type="WBParaSite" id="nRc.2.0.1.t24702-RA">
    <property type="protein sequence ID" value="nRc.2.0.1.t24702-RA"/>
    <property type="gene ID" value="nRc.2.0.1.g24702"/>
</dbReference>
<protein>
    <submittedName>
        <fullName evidence="2">Uncharacterized protein</fullName>
    </submittedName>
</protein>
<dbReference type="Proteomes" id="UP000887565">
    <property type="component" value="Unplaced"/>
</dbReference>
<sequence length="82" mass="9258">MSHELSDGEDPTLQPKKLLDELKHLQATVATTMQGDLMKKLNSLTSFSISSMYKLEVHKHLDKLKDLSIPDDVNDISKEHVV</sequence>
<name>A0A915JFU7_ROMCU</name>